<dbReference type="VEuPathDB" id="FungiDB:RhiirA1_462850"/>
<gene>
    <name evidence="2" type="ORF">RhiirA4_479686</name>
</gene>
<evidence type="ECO:0000259" key="1">
    <source>
        <dbReference type="Pfam" id="PF26638"/>
    </source>
</evidence>
<dbReference type="VEuPathDB" id="FungiDB:FUN_024744"/>
<accession>A0A2I1HGS8</accession>
<organism evidence="2 3">
    <name type="scientific">Rhizophagus irregularis</name>
    <dbReference type="NCBI Taxonomy" id="588596"/>
    <lineage>
        <taxon>Eukaryota</taxon>
        <taxon>Fungi</taxon>
        <taxon>Fungi incertae sedis</taxon>
        <taxon>Mucoromycota</taxon>
        <taxon>Glomeromycotina</taxon>
        <taxon>Glomeromycetes</taxon>
        <taxon>Glomerales</taxon>
        <taxon>Glomeraceae</taxon>
        <taxon>Rhizophagus</taxon>
    </lineage>
</organism>
<protein>
    <recommendedName>
        <fullName evidence="1">DUF8211 domain-containing protein</fullName>
    </recommendedName>
</protein>
<dbReference type="InterPro" id="IPR058524">
    <property type="entry name" value="DUF8211"/>
</dbReference>
<comment type="caution">
    <text evidence="2">The sequence shown here is derived from an EMBL/GenBank/DDBJ whole genome shotgun (WGS) entry which is preliminary data.</text>
</comment>
<proteinExistence type="predicted"/>
<evidence type="ECO:0000313" key="3">
    <source>
        <dbReference type="Proteomes" id="UP000234323"/>
    </source>
</evidence>
<dbReference type="VEuPathDB" id="FungiDB:RhiirFUN_025215"/>
<dbReference type="AlphaFoldDB" id="A0A2I1HGS8"/>
<dbReference type="EMBL" id="LLXI01002837">
    <property type="protein sequence ID" value="PKY58078.1"/>
    <property type="molecule type" value="Genomic_DNA"/>
</dbReference>
<dbReference type="Pfam" id="PF26638">
    <property type="entry name" value="DUF8211"/>
    <property type="match status" value="1"/>
</dbReference>
<name>A0A2I1HGS8_9GLOM</name>
<feature type="domain" description="DUF8211" evidence="1">
    <location>
        <begin position="291"/>
        <end position="421"/>
    </location>
</feature>
<reference evidence="2 3" key="1">
    <citation type="submission" date="2015-10" db="EMBL/GenBank/DDBJ databases">
        <title>Genome analyses suggest a sexual origin of heterokaryosis in a supposedly ancient asexual fungus.</title>
        <authorList>
            <person name="Ropars J."/>
            <person name="Sedzielewska K."/>
            <person name="Noel J."/>
            <person name="Charron P."/>
            <person name="Farinelli L."/>
            <person name="Marton T."/>
            <person name="Kruger M."/>
            <person name="Pelin A."/>
            <person name="Brachmann A."/>
            <person name="Corradi N."/>
        </authorList>
    </citation>
    <scope>NUCLEOTIDE SEQUENCE [LARGE SCALE GENOMIC DNA]</scope>
    <source>
        <strain evidence="2 3">A4</strain>
    </source>
</reference>
<keyword evidence="3" id="KW-1185">Reference proteome</keyword>
<evidence type="ECO:0000313" key="2">
    <source>
        <dbReference type="EMBL" id="PKY58078.1"/>
    </source>
</evidence>
<dbReference type="Proteomes" id="UP000234323">
    <property type="component" value="Unassembled WGS sequence"/>
</dbReference>
<sequence length="609" mass="72087">MEYFPRADDYVSDYNLDNNTFPDLIPNAIKQNDSLTKDNISLPSSTHLSSSGSSYYHKPLVKSFSSSTSSVRKTPLKVSFSKFHVTRSNRAGYNKIYEIRRSKSYFFELGDLPKDTNEIHLRIYTNDYHMKNTQNSYRNTSTTPNDRYRISCMLTHFFSSQRVLPRKIQQKYFSLIRDKLLARKEMISSRDNSTRERNITTKTFFYFTYKKYRFHFGIYIPCHHEDVSSLPSLPNRICTVPSPFVMSKGRRACVSHQPSFFKNNILHNVRNVQNGKQREHPNAFLNDKSSHANLLFNKWNRREKKQVHSQRLGISYMESLHARNKGAVLQGHNKFMYRKRFDNFQIEQSKNARTAKRQDIRHQRSCRRIFNRKEHNREDTMRHRLITAQRYRFLFLNSQYVNKPIKHLRYSRGLEYPDYGFYTPYGDAYCIRPILTAEPFNPIPDMVIPSKYRGVIPKVPVYTNSGSYIVPGSRQWFRYIDNVLQNPPPRSTRAFRRAQRAADLQNEIQEELRTQTPLQGTSHKRYFCRKNRKDILTKESNNHYDGMSDLMKQYNESDDLERKIAICKEMEIFNQRAGNHTRRIINARTFKLLPLDAASDTSDDTKEIE</sequence>